<dbReference type="OrthoDB" id="9785289at2"/>
<keyword evidence="1" id="KW-1133">Transmembrane helix</keyword>
<protein>
    <recommendedName>
        <fullName evidence="4">SIMPL domain-containing protein</fullName>
    </recommendedName>
</protein>
<dbReference type="Gene3D" id="3.30.70.2970">
    <property type="entry name" value="Protein of unknown function (DUF541), domain 2"/>
    <property type="match status" value="1"/>
</dbReference>
<evidence type="ECO:0000313" key="3">
    <source>
        <dbReference type="Proteomes" id="UP000240572"/>
    </source>
</evidence>
<dbReference type="InterPro" id="IPR052022">
    <property type="entry name" value="26kDa_periplasmic_antigen"/>
</dbReference>
<reference evidence="2 3" key="1">
    <citation type="submission" date="2018-03" db="EMBL/GenBank/DDBJ databases">
        <title>Genomic Encyclopedia of Type Strains, Phase III (KMG-III): the genomes of soil and plant-associated and newly described type strains.</title>
        <authorList>
            <person name="Whitman W."/>
        </authorList>
    </citation>
    <scope>NUCLEOTIDE SEQUENCE [LARGE SCALE GENOMIC DNA]</scope>
    <source>
        <strain evidence="2 3">CGMCC 1.12700</strain>
    </source>
</reference>
<dbReference type="RefSeq" id="WP_106522367.1">
    <property type="nucleotide sequence ID" value="NZ_PYGD01000002.1"/>
</dbReference>
<evidence type="ECO:0000256" key="1">
    <source>
        <dbReference type="SAM" id="Phobius"/>
    </source>
</evidence>
<dbReference type="PIRSF" id="PIRSF029033">
    <property type="entry name" value="UCP029033"/>
    <property type="match status" value="1"/>
</dbReference>
<name>A0A2P8D832_9BACT</name>
<proteinExistence type="predicted"/>
<dbReference type="Pfam" id="PF04402">
    <property type="entry name" value="SIMPL"/>
    <property type="match status" value="1"/>
</dbReference>
<accession>A0A2P8D832</accession>
<feature type="transmembrane region" description="Helical" evidence="1">
    <location>
        <begin position="6"/>
        <end position="25"/>
    </location>
</feature>
<dbReference type="InterPro" id="IPR016907">
    <property type="entry name" value="UCP029033"/>
</dbReference>
<dbReference type="Gene3D" id="3.30.110.170">
    <property type="entry name" value="Protein of unknown function (DUF541), domain 1"/>
    <property type="match status" value="1"/>
</dbReference>
<dbReference type="AlphaFoldDB" id="A0A2P8D832"/>
<gene>
    <name evidence="2" type="ORF">B0I18_102327</name>
</gene>
<dbReference type="EMBL" id="PYGD01000002">
    <property type="protein sequence ID" value="PSK93357.1"/>
    <property type="molecule type" value="Genomic_DNA"/>
</dbReference>
<dbReference type="GO" id="GO:0006974">
    <property type="term" value="P:DNA damage response"/>
    <property type="evidence" value="ECO:0007669"/>
    <property type="project" value="TreeGrafter"/>
</dbReference>
<evidence type="ECO:0000313" key="2">
    <source>
        <dbReference type="EMBL" id="PSK93357.1"/>
    </source>
</evidence>
<sequence>MKNALNAIIIGIAIVLFALIAGAAFKYKYRTADKITVTGLAEKDFVSDLIVWTGNYSRTNMDLKTAYAALKEDEHNIRAYLRTKGLADAELVFSSVDINKDFSNKSDENGRIVSTVFNGYVLKQTVKVESKNIEKVEGISREITELIEQGIEINSSAPAYFYSRLSELKIDLLAKASADAKSRAESIAKNAGSSLGSLKNANMGVFQITGKNSNEDYSYGGAFNTSSKNKTASITLKTEYAVD</sequence>
<dbReference type="PANTHER" id="PTHR34387:SF2">
    <property type="entry name" value="SLR1258 PROTEIN"/>
    <property type="match status" value="1"/>
</dbReference>
<keyword evidence="1" id="KW-0812">Transmembrane</keyword>
<comment type="caution">
    <text evidence="2">The sequence shown here is derived from an EMBL/GenBank/DDBJ whole genome shotgun (WGS) entry which is preliminary data.</text>
</comment>
<dbReference type="PANTHER" id="PTHR34387">
    <property type="entry name" value="SLR1258 PROTEIN"/>
    <property type="match status" value="1"/>
</dbReference>
<keyword evidence="3" id="KW-1185">Reference proteome</keyword>
<evidence type="ECO:0008006" key="4">
    <source>
        <dbReference type="Google" id="ProtNLM"/>
    </source>
</evidence>
<dbReference type="Proteomes" id="UP000240572">
    <property type="component" value="Unassembled WGS sequence"/>
</dbReference>
<keyword evidence="1" id="KW-0472">Membrane</keyword>
<organism evidence="2 3">
    <name type="scientific">Taibaiella chishuiensis</name>
    <dbReference type="NCBI Taxonomy" id="1434707"/>
    <lineage>
        <taxon>Bacteria</taxon>
        <taxon>Pseudomonadati</taxon>
        <taxon>Bacteroidota</taxon>
        <taxon>Chitinophagia</taxon>
        <taxon>Chitinophagales</taxon>
        <taxon>Chitinophagaceae</taxon>
        <taxon>Taibaiella</taxon>
    </lineage>
</organism>
<dbReference type="InterPro" id="IPR007497">
    <property type="entry name" value="SIMPL/DUF541"/>
</dbReference>